<sequence>MLNFRQVNGRTYQNFTDTSEYWAPNDDKQNEGLNLMHNMFQVLMDGKMFNAPISENPENVIDVGTGTGIWAIDFADMYPQANVIGTDLSPIQPSWVPPNLRFELDDAQKPWAYPDNYFDFIHMRVLLGSIRDWPALYAEIFRCLKPGGWFEHYDFSYVPKSDDGSVEAGSGWIEYSKALHEAGEKMGQTFHIIDKQKGWFIDAGFEEIQEIKYKVPCGGWPVDHKFKTIGYLNYVVNDTDLDGYGTYFFTRAFGWSEERITSVVEKCRSELHDRSVHVYFDGNTVYGRKPLNANGRKKVEGR</sequence>
<organism evidence="2 3">
    <name type="scientific">Thielaviopsis punctulata</name>
    <dbReference type="NCBI Taxonomy" id="72032"/>
    <lineage>
        <taxon>Eukaryota</taxon>
        <taxon>Fungi</taxon>
        <taxon>Dikarya</taxon>
        <taxon>Ascomycota</taxon>
        <taxon>Pezizomycotina</taxon>
        <taxon>Sordariomycetes</taxon>
        <taxon>Hypocreomycetidae</taxon>
        <taxon>Microascales</taxon>
        <taxon>Ceratocystidaceae</taxon>
        <taxon>Thielaviopsis</taxon>
    </lineage>
</organism>
<reference evidence="2 3" key="1">
    <citation type="submission" date="2015-03" db="EMBL/GenBank/DDBJ databases">
        <authorList>
            <person name="Radwan O."/>
            <person name="Al-Naeli F.A."/>
            <person name="Rendon G.A."/>
            <person name="Fields C."/>
        </authorList>
    </citation>
    <scope>NUCLEOTIDE SEQUENCE [LARGE SCALE GENOMIC DNA]</scope>
    <source>
        <strain evidence="2">CR-DP1</strain>
    </source>
</reference>
<comment type="caution">
    <text evidence="2">The sequence shown here is derived from an EMBL/GenBank/DDBJ whole genome shotgun (WGS) entry which is preliminary data.</text>
</comment>
<dbReference type="Proteomes" id="UP000033483">
    <property type="component" value="Unassembled WGS sequence"/>
</dbReference>
<evidence type="ECO:0000313" key="2">
    <source>
        <dbReference type="EMBL" id="KKA28523.1"/>
    </source>
</evidence>
<gene>
    <name evidence="2" type="ORF">TD95_004603</name>
</gene>
<dbReference type="PANTHER" id="PTHR43591:SF10">
    <property type="entry name" value="ABC TRANSMEMBRANE TYPE-1 DOMAIN-CONTAINING PROTEIN-RELATED"/>
    <property type="match status" value="1"/>
</dbReference>
<comment type="similarity">
    <text evidence="1">Belongs to the methyltransferase superfamily. LaeA methyltransferase family.</text>
</comment>
<accession>A0A0F4ZF29</accession>
<dbReference type="Pfam" id="PF13489">
    <property type="entry name" value="Methyltransf_23"/>
    <property type="match status" value="1"/>
</dbReference>
<dbReference type="AlphaFoldDB" id="A0A0F4ZF29"/>
<dbReference type="EMBL" id="LAEV01001290">
    <property type="protein sequence ID" value="KKA28523.1"/>
    <property type="molecule type" value="Genomic_DNA"/>
</dbReference>
<dbReference type="Gene3D" id="3.40.50.150">
    <property type="entry name" value="Vaccinia Virus protein VP39"/>
    <property type="match status" value="1"/>
</dbReference>
<evidence type="ECO:0008006" key="4">
    <source>
        <dbReference type="Google" id="ProtNLM"/>
    </source>
</evidence>
<feature type="non-terminal residue" evidence="2">
    <location>
        <position position="302"/>
    </location>
</feature>
<name>A0A0F4ZF29_9PEZI</name>
<dbReference type="CDD" id="cd02440">
    <property type="entry name" value="AdoMet_MTases"/>
    <property type="match status" value="1"/>
</dbReference>
<protein>
    <recommendedName>
        <fullName evidence="4">Methyltransferase domain-containing protein</fullName>
    </recommendedName>
</protein>
<dbReference type="SUPFAM" id="SSF53335">
    <property type="entry name" value="S-adenosyl-L-methionine-dependent methyltransferases"/>
    <property type="match status" value="1"/>
</dbReference>
<dbReference type="PANTHER" id="PTHR43591">
    <property type="entry name" value="METHYLTRANSFERASE"/>
    <property type="match status" value="1"/>
</dbReference>
<proteinExistence type="inferred from homology"/>
<dbReference type="InterPro" id="IPR029063">
    <property type="entry name" value="SAM-dependent_MTases_sf"/>
</dbReference>
<dbReference type="OrthoDB" id="2013972at2759"/>
<dbReference type="GO" id="GO:0008168">
    <property type="term" value="F:methyltransferase activity"/>
    <property type="evidence" value="ECO:0007669"/>
    <property type="project" value="TreeGrafter"/>
</dbReference>
<keyword evidence="3" id="KW-1185">Reference proteome</keyword>
<evidence type="ECO:0000313" key="3">
    <source>
        <dbReference type="Proteomes" id="UP000033483"/>
    </source>
</evidence>
<evidence type="ECO:0000256" key="1">
    <source>
        <dbReference type="ARBA" id="ARBA00038158"/>
    </source>
</evidence>